<dbReference type="InterPro" id="IPR033468">
    <property type="entry name" value="Metaxin_GST"/>
</dbReference>
<evidence type="ECO:0000313" key="6">
    <source>
        <dbReference type="Proteomes" id="UP001234989"/>
    </source>
</evidence>
<reference evidence="5" key="1">
    <citation type="submission" date="2023-08" db="EMBL/GenBank/DDBJ databases">
        <title>A de novo genome assembly of Solanum verrucosum Schlechtendal, a Mexican diploid species geographically isolated from the other diploid A-genome species in potato relatives.</title>
        <authorList>
            <person name="Hosaka K."/>
        </authorList>
    </citation>
    <scope>NUCLEOTIDE SEQUENCE</scope>
    <source>
        <tissue evidence="5">Young leaves</tissue>
    </source>
</reference>
<dbReference type="AlphaFoldDB" id="A0AAF0RDQ8"/>
<feature type="transmembrane region" description="Helical" evidence="2">
    <location>
        <begin position="332"/>
        <end position="350"/>
    </location>
</feature>
<feature type="domain" description="Thioredoxin-like fold" evidence="4">
    <location>
        <begin position="96"/>
        <end position="162"/>
    </location>
</feature>
<dbReference type="Pfam" id="PF17171">
    <property type="entry name" value="GST_C_6"/>
    <property type="match status" value="1"/>
</dbReference>
<dbReference type="SUPFAM" id="SSF47616">
    <property type="entry name" value="GST C-terminal domain-like"/>
    <property type="match status" value="1"/>
</dbReference>
<dbReference type="InterPro" id="IPR050931">
    <property type="entry name" value="Mito_Protein_Transport_Metaxin"/>
</dbReference>
<sequence length="368" mass="41214">MEEAKEREKLTLVTRKSCFGLPTSCPNCLPAYVYLKFSGTPFDLDFNLINPDSVGPCFRNPRAASSYSTRILVQFVVEGARLSAVGKRQGKPLLPDQIPYVESGTYVAYNNEKGGVIRSLSEDGFVDLDSQVRGIPEWISAKAMVDSWLADAIIYELWVGSDGTSAHKIYYSDLPWPLGKILYLKQVHVVKQILGITKENADRREEEIYRNANDAFSALSTRLGEQAYFFDNRPTSLDAVFLGHALFTLYALPETSVLRSKLLQHDNLVRYTEKYKSELIDSSGSSSSGTQSQSDPSSSVPRRPSQWSSKPKSKPKREKTEEEKKFRRRAKYFLVTQLVAVLVFLSLLGGSDAAEVELDEDDDGADYD</sequence>
<keyword evidence="2" id="KW-0812">Transmembrane</keyword>
<dbReference type="PANTHER" id="PTHR12289:SF41">
    <property type="entry name" value="FAILED AXON CONNECTIONS-RELATED"/>
    <property type="match status" value="1"/>
</dbReference>
<evidence type="ECO:0000259" key="4">
    <source>
        <dbReference type="Pfam" id="PF17172"/>
    </source>
</evidence>
<dbReference type="InterPro" id="IPR036282">
    <property type="entry name" value="Glutathione-S-Trfase_C_sf"/>
</dbReference>
<dbReference type="CDD" id="cd03193">
    <property type="entry name" value="GST_C_Metaxin"/>
    <property type="match status" value="1"/>
</dbReference>
<dbReference type="Proteomes" id="UP001234989">
    <property type="component" value="Chromosome 7"/>
</dbReference>
<organism evidence="5 6">
    <name type="scientific">Solanum verrucosum</name>
    <dbReference type="NCBI Taxonomy" id="315347"/>
    <lineage>
        <taxon>Eukaryota</taxon>
        <taxon>Viridiplantae</taxon>
        <taxon>Streptophyta</taxon>
        <taxon>Embryophyta</taxon>
        <taxon>Tracheophyta</taxon>
        <taxon>Spermatophyta</taxon>
        <taxon>Magnoliopsida</taxon>
        <taxon>eudicotyledons</taxon>
        <taxon>Gunneridae</taxon>
        <taxon>Pentapetalae</taxon>
        <taxon>asterids</taxon>
        <taxon>lamiids</taxon>
        <taxon>Solanales</taxon>
        <taxon>Solanaceae</taxon>
        <taxon>Solanoideae</taxon>
        <taxon>Solaneae</taxon>
        <taxon>Solanum</taxon>
    </lineage>
</organism>
<dbReference type="GO" id="GO:0005741">
    <property type="term" value="C:mitochondrial outer membrane"/>
    <property type="evidence" value="ECO:0007669"/>
    <property type="project" value="TreeGrafter"/>
</dbReference>
<evidence type="ECO:0008006" key="7">
    <source>
        <dbReference type="Google" id="ProtNLM"/>
    </source>
</evidence>
<proteinExistence type="predicted"/>
<dbReference type="GO" id="GO:0006626">
    <property type="term" value="P:protein targeting to mitochondrion"/>
    <property type="evidence" value="ECO:0007669"/>
    <property type="project" value="TreeGrafter"/>
</dbReference>
<keyword evidence="2" id="KW-0472">Membrane</keyword>
<feature type="domain" description="Metaxin glutathione S-transferase" evidence="3">
    <location>
        <begin position="212"/>
        <end position="274"/>
    </location>
</feature>
<dbReference type="Pfam" id="PF17172">
    <property type="entry name" value="GST_N_4"/>
    <property type="match status" value="1"/>
</dbReference>
<gene>
    <name evidence="5" type="ORF">MTR67_030281</name>
</gene>
<accession>A0AAF0RDQ8</accession>
<evidence type="ECO:0000256" key="1">
    <source>
        <dbReference type="SAM" id="MobiDB-lite"/>
    </source>
</evidence>
<name>A0AAF0RDQ8_SOLVR</name>
<dbReference type="EMBL" id="CP133618">
    <property type="protein sequence ID" value="WMV36896.1"/>
    <property type="molecule type" value="Genomic_DNA"/>
</dbReference>
<evidence type="ECO:0000313" key="5">
    <source>
        <dbReference type="EMBL" id="WMV36896.1"/>
    </source>
</evidence>
<feature type="compositionally biased region" description="Low complexity" evidence="1">
    <location>
        <begin position="281"/>
        <end position="310"/>
    </location>
</feature>
<evidence type="ECO:0000256" key="2">
    <source>
        <dbReference type="SAM" id="Phobius"/>
    </source>
</evidence>
<dbReference type="InterPro" id="IPR012336">
    <property type="entry name" value="Thioredoxin-like_fold"/>
</dbReference>
<protein>
    <recommendedName>
        <fullName evidence="7">Metaxin</fullName>
    </recommendedName>
</protein>
<dbReference type="PANTHER" id="PTHR12289">
    <property type="entry name" value="METAXIN RELATED"/>
    <property type="match status" value="1"/>
</dbReference>
<evidence type="ECO:0000259" key="3">
    <source>
        <dbReference type="Pfam" id="PF17171"/>
    </source>
</evidence>
<keyword evidence="2" id="KW-1133">Transmembrane helix</keyword>
<feature type="region of interest" description="Disordered" evidence="1">
    <location>
        <begin position="280"/>
        <end position="325"/>
    </location>
</feature>
<keyword evidence="6" id="KW-1185">Reference proteome</keyword>